<dbReference type="Pfam" id="PF04444">
    <property type="entry name" value="Dioxygenase_N"/>
    <property type="match status" value="1"/>
</dbReference>
<keyword evidence="4" id="KW-1185">Reference proteome</keyword>
<protein>
    <recommendedName>
        <fullName evidence="2">Catechol dioxygenase N-terminal domain-containing protein</fullName>
    </recommendedName>
</protein>
<organism evidence="3 4">
    <name type="scientific">Sporothrix stenoceras</name>
    <dbReference type="NCBI Taxonomy" id="5173"/>
    <lineage>
        <taxon>Eukaryota</taxon>
        <taxon>Fungi</taxon>
        <taxon>Dikarya</taxon>
        <taxon>Ascomycota</taxon>
        <taxon>Pezizomycotina</taxon>
        <taxon>Sordariomycetes</taxon>
        <taxon>Sordariomycetidae</taxon>
        <taxon>Ophiostomatales</taxon>
        <taxon>Ophiostomataceae</taxon>
        <taxon>Sporothrix</taxon>
    </lineage>
</organism>
<dbReference type="EMBL" id="JAWCUI010000074">
    <property type="protein sequence ID" value="KAL1889409.1"/>
    <property type="molecule type" value="Genomic_DNA"/>
</dbReference>
<feature type="domain" description="Catechol dioxygenase N-terminal" evidence="2">
    <location>
        <begin position="7"/>
        <end position="74"/>
    </location>
</feature>
<evidence type="ECO:0000313" key="3">
    <source>
        <dbReference type="EMBL" id="KAL1889409.1"/>
    </source>
</evidence>
<evidence type="ECO:0000259" key="2">
    <source>
        <dbReference type="Pfam" id="PF04444"/>
    </source>
</evidence>
<comment type="caution">
    <text evidence="3">The sequence shown here is derived from an EMBL/GenBank/DDBJ whole genome shotgun (WGS) entry which is preliminary data.</text>
</comment>
<dbReference type="Gene3D" id="2.60.130.10">
    <property type="entry name" value="Aromatic compound dioxygenase"/>
    <property type="match status" value="1"/>
</dbReference>
<evidence type="ECO:0000256" key="1">
    <source>
        <dbReference type="SAM" id="MobiDB-lite"/>
    </source>
</evidence>
<evidence type="ECO:0000313" key="4">
    <source>
        <dbReference type="Proteomes" id="UP001583186"/>
    </source>
</evidence>
<feature type="region of interest" description="Disordered" evidence="1">
    <location>
        <begin position="89"/>
        <end position="109"/>
    </location>
</feature>
<dbReference type="InterPro" id="IPR007535">
    <property type="entry name" value="Catechol_dOase_N"/>
</dbReference>
<dbReference type="PANTHER" id="PTHR33711:SF5">
    <property type="entry name" value="INTRADIOL RING-CLEAVAGE DIOXYGENASE PRCA"/>
    <property type="match status" value="1"/>
</dbReference>
<accession>A0ABR3YMP2</accession>
<reference evidence="3 4" key="1">
    <citation type="journal article" date="2024" name="IMA Fungus">
        <title>IMA Genome - F19 : A genome assembly and annotation guide to empower mycologists, including annotated draft genome sequences of Ceratocystis pirilliformis, Diaporthe australafricana, Fusarium ophioides, Paecilomyces lecythidis, and Sporothrix stenoceras.</title>
        <authorList>
            <person name="Aylward J."/>
            <person name="Wilson A.M."/>
            <person name="Visagie C.M."/>
            <person name="Spraker J."/>
            <person name="Barnes I."/>
            <person name="Buitendag C."/>
            <person name="Ceriani C."/>
            <person name="Del Mar Angel L."/>
            <person name="du Plessis D."/>
            <person name="Fuchs T."/>
            <person name="Gasser K."/>
            <person name="Kramer D."/>
            <person name="Li W."/>
            <person name="Munsamy K."/>
            <person name="Piso A."/>
            <person name="Price J.L."/>
            <person name="Sonnekus B."/>
            <person name="Thomas C."/>
            <person name="van der Nest A."/>
            <person name="van Dijk A."/>
            <person name="van Heerden A."/>
            <person name="van Vuuren N."/>
            <person name="Yilmaz N."/>
            <person name="Duong T.A."/>
            <person name="van der Merwe N.A."/>
            <person name="Wingfield M.J."/>
            <person name="Wingfield B.D."/>
        </authorList>
    </citation>
    <scope>NUCLEOTIDE SEQUENCE [LARGE SCALE GENOMIC DNA]</scope>
    <source>
        <strain evidence="3 4">CMW 5346</strain>
    </source>
</reference>
<name>A0ABR3YMP2_9PEZI</name>
<dbReference type="SUPFAM" id="SSF49482">
    <property type="entry name" value="Aromatic compound dioxygenase"/>
    <property type="match status" value="1"/>
</dbReference>
<sequence length="109" mass="12011">MGPNVSPRNREVFGSLIRHLHDFAREVELSIDEWMAGVIFVNAAGQFYTMTRNEAQRVSDILGLESLVDEIAHTVLADGKVDPTSSSILDSFWSPHAPSRSREAGSSIL</sequence>
<dbReference type="InterPro" id="IPR015889">
    <property type="entry name" value="Intradiol_dOase_core"/>
</dbReference>
<dbReference type="Proteomes" id="UP001583186">
    <property type="component" value="Unassembled WGS sequence"/>
</dbReference>
<proteinExistence type="predicted"/>
<dbReference type="PANTHER" id="PTHR33711">
    <property type="entry name" value="DIOXYGENASE, PUTATIVE (AFU_ORTHOLOGUE AFUA_2G02910)-RELATED"/>
    <property type="match status" value="1"/>
</dbReference>
<dbReference type="InterPro" id="IPR050770">
    <property type="entry name" value="Intradiol_RC_Dioxygenase"/>
</dbReference>
<gene>
    <name evidence="3" type="ORF">Sste5346_008892</name>
</gene>